<accession>A0A0G3BFI6</accession>
<dbReference type="CDD" id="cd01949">
    <property type="entry name" value="GGDEF"/>
    <property type="match status" value="1"/>
</dbReference>
<dbReference type="Pfam" id="PF13426">
    <property type="entry name" value="PAS_9"/>
    <property type="match status" value="1"/>
</dbReference>
<keyword evidence="7" id="KW-1185">Reference proteome</keyword>
<dbReference type="InterPro" id="IPR001610">
    <property type="entry name" value="PAC"/>
</dbReference>
<dbReference type="SMART" id="SM00267">
    <property type="entry name" value="GGDEF"/>
    <property type="match status" value="1"/>
</dbReference>
<dbReference type="Gene3D" id="3.30.70.270">
    <property type="match status" value="1"/>
</dbReference>
<dbReference type="STRING" id="413882.AAW51_1518"/>
<dbReference type="Pfam" id="PF00563">
    <property type="entry name" value="EAL"/>
    <property type="match status" value="1"/>
</dbReference>
<dbReference type="InterPro" id="IPR029787">
    <property type="entry name" value="Nucleotide_cyclase"/>
</dbReference>
<dbReference type="SUPFAM" id="SSF55073">
    <property type="entry name" value="Nucleotide cyclase"/>
    <property type="match status" value="1"/>
</dbReference>
<feature type="domain" description="EAL" evidence="4">
    <location>
        <begin position="494"/>
        <end position="748"/>
    </location>
</feature>
<dbReference type="InterPro" id="IPR035919">
    <property type="entry name" value="EAL_sf"/>
</dbReference>
<dbReference type="Proteomes" id="UP000035352">
    <property type="component" value="Chromosome"/>
</dbReference>
<dbReference type="SMART" id="SM00091">
    <property type="entry name" value="PAS"/>
    <property type="match status" value="2"/>
</dbReference>
<gene>
    <name evidence="6" type="ORF">AAW51_1518</name>
</gene>
<dbReference type="PROSITE" id="PS50112">
    <property type="entry name" value="PAS"/>
    <property type="match status" value="1"/>
</dbReference>
<comment type="catalytic activity">
    <reaction evidence="1">
        <text>3',3'-c-di-GMP + H2O = 5'-phosphoguanylyl(3'-&gt;5')guanosine + H(+)</text>
        <dbReference type="Rhea" id="RHEA:24902"/>
        <dbReference type="ChEBI" id="CHEBI:15377"/>
        <dbReference type="ChEBI" id="CHEBI:15378"/>
        <dbReference type="ChEBI" id="CHEBI:58754"/>
        <dbReference type="ChEBI" id="CHEBI:58805"/>
        <dbReference type="EC" id="3.1.4.52"/>
    </reaction>
    <physiologicalReaction direction="left-to-right" evidence="1">
        <dbReference type="Rhea" id="RHEA:24903"/>
    </physiologicalReaction>
</comment>
<dbReference type="Pfam" id="PF12860">
    <property type="entry name" value="PAS_7"/>
    <property type="match status" value="1"/>
</dbReference>
<dbReference type="Pfam" id="PF00990">
    <property type="entry name" value="GGDEF"/>
    <property type="match status" value="1"/>
</dbReference>
<dbReference type="EMBL" id="CP011371">
    <property type="protein sequence ID" value="AKJ28209.1"/>
    <property type="molecule type" value="Genomic_DNA"/>
</dbReference>
<dbReference type="FunFam" id="3.20.20.450:FF:000001">
    <property type="entry name" value="Cyclic di-GMP phosphodiesterase yahA"/>
    <property type="match status" value="1"/>
</dbReference>
<dbReference type="InterPro" id="IPR000700">
    <property type="entry name" value="PAS-assoc_C"/>
</dbReference>
<feature type="domain" description="GGDEF" evidence="5">
    <location>
        <begin position="353"/>
        <end position="485"/>
    </location>
</feature>
<evidence type="ECO:0000313" key="7">
    <source>
        <dbReference type="Proteomes" id="UP000035352"/>
    </source>
</evidence>
<dbReference type="GO" id="GO:0071111">
    <property type="term" value="F:cyclic-guanylate-specific phosphodiesterase activity"/>
    <property type="evidence" value="ECO:0007669"/>
    <property type="project" value="UniProtKB-EC"/>
</dbReference>
<proteinExistence type="predicted"/>
<name>A0A0G3BFI6_9BURK</name>
<dbReference type="PANTHER" id="PTHR44757:SF2">
    <property type="entry name" value="BIOFILM ARCHITECTURE MAINTENANCE PROTEIN MBAA"/>
    <property type="match status" value="1"/>
</dbReference>
<dbReference type="AlphaFoldDB" id="A0A0G3BFI6"/>
<dbReference type="PROSITE" id="PS50113">
    <property type="entry name" value="PAC"/>
    <property type="match status" value="1"/>
</dbReference>
<dbReference type="OrthoDB" id="9813903at2"/>
<dbReference type="Gene3D" id="3.30.450.20">
    <property type="entry name" value="PAS domain"/>
    <property type="match status" value="2"/>
</dbReference>
<dbReference type="SMART" id="SM00086">
    <property type="entry name" value="PAC"/>
    <property type="match status" value="2"/>
</dbReference>
<dbReference type="SMART" id="SM00052">
    <property type="entry name" value="EAL"/>
    <property type="match status" value="1"/>
</dbReference>
<dbReference type="NCBIfam" id="TIGR00229">
    <property type="entry name" value="sensory_box"/>
    <property type="match status" value="1"/>
</dbReference>
<dbReference type="InterPro" id="IPR001633">
    <property type="entry name" value="EAL_dom"/>
</dbReference>
<dbReference type="InterPro" id="IPR000014">
    <property type="entry name" value="PAS"/>
</dbReference>
<feature type="domain" description="PAC" evidence="3">
    <location>
        <begin position="271"/>
        <end position="321"/>
    </location>
</feature>
<evidence type="ECO:0000259" key="5">
    <source>
        <dbReference type="PROSITE" id="PS50887"/>
    </source>
</evidence>
<dbReference type="InterPro" id="IPR043128">
    <property type="entry name" value="Rev_trsase/Diguanyl_cyclase"/>
</dbReference>
<evidence type="ECO:0000259" key="4">
    <source>
        <dbReference type="PROSITE" id="PS50883"/>
    </source>
</evidence>
<dbReference type="GO" id="GO:0071732">
    <property type="term" value="P:cellular response to nitric oxide"/>
    <property type="evidence" value="ECO:0007669"/>
    <property type="project" value="UniProtKB-ARBA"/>
</dbReference>
<evidence type="ECO:0000259" key="3">
    <source>
        <dbReference type="PROSITE" id="PS50113"/>
    </source>
</evidence>
<dbReference type="RefSeq" id="WP_053013415.1">
    <property type="nucleotide sequence ID" value="NZ_CP011371.1"/>
</dbReference>
<dbReference type="InterPro" id="IPR000160">
    <property type="entry name" value="GGDEF_dom"/>
</dbReference>
<dbReference type="NCBIfam" id="TIGR00254">
    <property type="entry name" value="GGDEF"/>
    <property type="match status" value="1"/>
</dbReference>
<dbReference type="PROSITE" id="PS50883">
    <property type="entry name" value="EAL"/>
    <property type="match status" value="1"/>
</dbReference>
<reference evidence="6 7" key="1">
    <citation type="submission" date="2015-05" db="EMBL/GenBank/DDBJ databases">
        <authorList>
            <person name="Tang B."/>
            <person name="Yu Y."/>
        </authorList>
    </citation>
    <scope>NUCLEOTIDE SEQUENCE [LARGE SCALE GENOMIC DNA]</scope>
    <source>
        <strain evidence="6 7">DSM 7029</strain>
    </source>
</reference>
<sequence>MNDHLDRDAVIRALEDRVRKLEKTNAVLMQAAEDRSEAEHGAYDLFKTNATLEQKVGERTASLKLAQEQLQKSLSLVRATLDSTADGIVVVDPQGRVVDYNERFRVLWRIPQDLARAGLAFALLRHLGSQVVRGDSFVRRLSALAYEPSTQLEEEITCLDGRVFELYSTPQRMEGKTVGRVWCFRDITERKRTGELISRLGHILNSSSNEIYLFDAESLRFVQTNGSAQRNLGYSQDELREMQPSDIVVGLTPGQFRRLLRPLHAGREDELRLETELRRRDGTTYPVAMHLQLSQREDPAVFVAVVQDITERRRAHEQLHYLANYDGLTGLANRHQFGERLGELLQLARAKAAQVAVMFLDLDRFKSVNDTLGHSAGDRMLQEVARRIKWCLRGTDLVARLGGDEFAVALPGASQEAVDAVARKVLKAFHRPFVVDGQELYSATSIGISFFPADGEDVDTLLKHADAAMYLAKEQGRGNHQFFRSDLGVQAQDRLDFESRLRSAGERGELRLHYQGQFDLQTEAIVGFEALVRWEHPQLGLLGPDRFIPTAEETGSIVELGNWVLRTACRQWRAWVDAGHAPVQMAVNISVRQLRQPDFVDQVLRIVREAGMDPACLELELTETGLMTDADLSTGILERVKAQGMRVSIDDFGTGYSSLAYLNRFSIDTLKIDRSFVREIGSARDSTAIVQAISALGSAMRLTVVAEGVETPAQAEFLRAQGCHVAQGYLYSRPLPPDAATQLLQQRGRDGARSGR</sequence>
<dbReference type="InterPro" id="IPR035965">
    <property type="entry name" value="PAS-like_dom_sf"/>
</dbReference>
<dbReference type="SUPFAM" id="SSF141868">
    <property type="entry name" value="EAL domain-like"/>
    <property type="match status" value="1"/>
</dbReference>
<dbReference type="KEGG" id="pbh:AAW51_1518"/>
<feature type="domain" description="PAS" evidence="2">
    <location>
        <begin position="196"/>
        <end position="239"/>
    </location>
</feature>
<evidence type="ECO:0000259" key="2">
    <source>
        <dbReference type="PROSITE" id="PS50112"/>
    </source>
</evidence>
<dbReference type="PANTHER" id="PTHR44757">
    <property type="entry name" value="DIGUANYLATE CYCLASE DGCP"/>
    <property type="match status" value="1"/>
</dbReference>
<dbReference type="Gene3D" id="3.20.20.450">
    <property type="entry name" value="EAL domain"/>
    <property type="match status" value="1"/>
</dbReference>
<dbReference type="CDD" id="cd01948">
    <property type="entry name" value="EAL"/>
    <property type="match status" value="1"/>
</dbReference>
<dbReference type="FunFam" id="3.30.70.270:FF:000001">
    <property type="entry name" value="Diguanylate cyclase domain protein"/>
    <property type="match status" value="1"/>
</dbReference>
<organism evidence="6 7">
    <name type="scientific">Caldimonas brevitalea</name>
    <dbReference type="NCBI Taxonomy" id="413882"/>
    <lineage>
        <taxon>Bacteria</taxon>
        <taxon>Pseudomonadati</taxon>
        <taxon>Pseudomonadota</taxon>
        <taxon>Betaproteobacteria</taxon>
        <taxon>Burkholderiales</taxon>
        <taxon>Sphaerotilaceae</taxon>
        <taxon>Caldimonas</taxon>
    </lineage>
</organism>
<dbReference type="PATRIC" id="fig|413882.6.peg.1593"/>
<evidence type="ECO:0000313" key="6">
    <source>
        <dbReference type="EMBL" id="AKJ28209.1"/>
    </source>
</evidence>
<dbReference type="SUPFAM" id="SSF55785">
    <property type="entry name" value="PYP-like sensor domain (PAS domain)"/>
    <property type="match status" value="2"/>
</dbReference>
<dbReference type="InterPro" id="IPR052155">
    <property type="entry name" value="Biofilm_reg_signaling"/>
</dbReference>
<protein>
    <submittedName>
        <fullName evidence="6">Diguanylate cyclase</fullName>
    </submittedName>
</protein>
<dbReference type="CDD" id="cd00130">
    <property type="entry name" value="PAS"/>
    <property type="match status" value="1"/>
</dbReference>
<evidence type="ECO:0000256" key="1">
    <source>
        <dbReference type="ARBA" id="ARBA00051114"/>
    </source>
</evidence>
<dbReference type="PROSITE" id="PS50887">
    <property type="entry name" value="GGDEF"/>
    <property type="match status" value="1"/>
</dbReference>